<dbReference type="InterPro" id="IPR051609">
    <property type="entry name" value="NmrA/Isoflavone_reductase-like"/>
</dbReference>
<feature type="domain" description="NmrA-like" evidence="3">
    <location>
        <begin position="8"/>
        <end position="227"/>
    </location>
</feature>
<dbReference type="RefSeq" id="XP_064700147.1">
    <property type="nucleotide sequence ID" value="XM_064854301.1"/>
</dbReference>
<sequence>MATTTPMLVIVAGATGDLAGRIIHKLLQIQSVQVRGYARSPEKITESIREHERFSVVQGQVDDKAKIREAIRGASVVICAYQGYDDVMYDGQKYLIDACEELGVERYFASDWTLEYDSLSLGQHEGKDCMLKVKAYLQGKRTKGVHIYIGCFVETFLGYMNVWDPETTAFTFWGNGDEPWDLTTFDDAAAYTVATVLDPSAVGILRFRGDKKSTREIAQLYEKVYGRVPKLVSRGTITELYDFMQAEKQKYVGQNKWLYMTWFYQYYILNGQTLLKEPIHNKRYPNVQPHSMESFFKANDVSNPKHLIRPL</sequence>
<dbReference type="GeneID" id="89978922"/>
<evidence type="ECO:0000256" key="1">
    <source>
        <dbReference type="ARBA" id="ARBA00022857"/>
    </source>
</evidence>
<organism evidence="4 5">
    <name type="scientific">Exophiala bonariae</name>
    <dbReference type="NCBI Taxonomy" id="1690606"/>
    <lineage>
        <taxon>Eukaryota</taxon>
        <taxon>Fungi</taxon>
        <taxon>Dikarya</taxon>
        <taxon>Ascomycota</taxon>
        <taxon>Pezizomycotina</taxon>
        <taxon>Eurotiomycetes</taxon>
        <taxon>Chaetothyriomycetidae</taxon>
        <taxon>Chaetothyriales</taxon>
        <taxon>Herpotrichiellaceae</taxon>
        <taxon>Exophiala</taxon>
    </lineage>
</organism>
<dbReference type="PANTHER" id="PTHR47706:SF9">
    <property type="entry name" value="NMRA-LIKE DOMAIN-CONTAINING PROTEIN-RELATED"/>
    <property type="match status" value="1"/>
</dbReference>
<name>A0AAV9MVE0_9EURO</name>
<evidence type="ECO:0000259" key="3">
    <source>
        <dbReference type="Pfam" id="PF05368"/>
    </source>
</evidence>
<evidence type="ECO:0000256" key="2">
    <source>
        <dbReference type="ARBA" id="ARBA00023002"/>
    </source>
</evidence>
<evidence type="ECO:0000313" key="4">
    <source>
        <dbReference type="EMBL" id="KAK5044486.1"/>
    </source>
</evidence>
<dbReference type="Proteomes" id="UP001358417">
    <property type="component" value="Unassembled WGS sequence"/>
</dbReference>
<dbReference type="SUPFAM" id="SSF51735">
    <property type="entry name" value="NAD(P)-binding Rossmann-fold domains"/>
    <property type="match status" value="1"/>
</dbReference>
<keyword evidence="5" id="KW-1185">Reference proteome</keyword>
<dbReference type="EMBL" id="JAVRRD010000049">
    <property type="protein sequence ID" value="KAK5044486.1"/>
    <property type="molecule type" value="Genomic_DNA"/>
</dbReference>
<accession>A0AAV9MVE0</accession>
<dbReference type="Pfam" id="PF05368">
    <property type="entry name" value="NmrA"/>
    <property type="match status" value="1"/>
</dbReference>
<keyword evidence="1" id="KW-0521">NADP</keyword>
<dbReference type="Gene3D" id="3.90.25.10">
    <property type="entry name" value="UDP-galactose 4-epimerase, domain 1"/>
    <property type="match status" value="1"/>
</dbReference>
<dbReference type="GO" id="GO:0016491">
    <property type="term" value="F:oxidoreductase activity"/>
    <property type="evidence" value="ECO:0007669"/>
    <property type="project" value="UniProtKB-KW"/>
</dbReference>
<keyword evidence="2" id="KW-0560">Oxidoreductase</keyword>
<dbReference type="AlphaFoldDB" id="A0AAV9MVE0"/>
<dbReference type="Gene3D" id="3.40.50.720">
    <property type="entry name" value="NAD(P)-binding Rossmann-like Domain"/>
    <property type="match status" value="1"/>
</dbReference>
<protein>
    <recommendedName>
        <fullName evidence="3">NmrA-like domain-containing protein</fullName>
    </recommendedName>
</protein>
<comment type="caution">
    <text evidence="4">The sequence shown here is derived from an EMBL/GenBank/DDBJ whole genome shotgun (WGS) entry which is preliminary data.</text>
</comment>
<gene>
    <name evidence="4" type="ORF">LTR84_010767</name>
</gene>
<reference evidence="4 5" key="1">
    <citation type="submission" date="2023-08" db="EMBL/GenBank/DDBJ databases">
        <title>Black Yeasts Isolated from many extreme environments.</title>
        <authorList>
            <person name="Coleine C."/>
            <person name="Stajich J.E."/>
            <person name="Selbmann L."/>
        </authorList>
    </citation>
    <scope>NUCLEOTIDE SEQUENCE [LARGE SCALE GENOMIC DNA]</scope>
    <source>
        <strain evidence="4 5">CCFEE 5792</strain>
    </source>
</reference>
<dbReference type="PANTHER" id="PTHR47706">
    <property type="entry name" value="NMRA-LIKE FAMILY PROTEIN"/>
    <property type="match status" value="1"/>
</dbReference>
<dbReference type="InterPro" id="IPR036291">
    <property type="entry name" value="NAD(P)-bd_dom_sf"/>
</dbReference>
<evidence type="ECO:0000313" key="5">
    <source>
        <dbReference type="Proteomes" id="UP001358417"/>
    </source>
</evidence>
<proteinExistence type="predicted"/>
<dbReference type="InterPro" id="IPR008030">
    <property type="entry name" value="NmrA-like"/>
</dbReference>